<dbReference type="EMBL" id="CP060777">
    <property type="protein sequence ID" value="QQK45988.1"/>
    <property type="molecule type" value="Genomic_DNA"/>
</dbReference>
<gene>
    <name evidence="4" type="ORF">Pdw03_0886</name>
</gene>
<dbReference type="InterPro" id="IPR017943">
    <property type="entry name" value="Bactericidal_perm-incr_a/b_dom"/>
</dbReference>
<feature type="compositionally biased region" description="Acidic residues" evidence="1">
    <location>
        <begin position="176"/>
        <end position="189"/>
    </location>
</feature>
<dbReference type="InterPro" id="IPR045967">
    <property type="entry name" value="HAM1-like_N"/>
</dbReference>
<accession>A0A7T6XRU7</accession>
<protein>
    <submittedName>
        <fullName evidence="4">DNA polymerase gamma</fullName>
    </submittedName>
</protein>
<dbReference type="Pfam" id="PF14613">
    <property type="entry name" value="HAM1_C"/>
    <property type="match status" value="1"/>
</dbReference>
<sequence>MSVNVPTNSRQKEKDINQKLQFFGIYHAFKNSKLPSNKQCDIALNSALNSKALTSPSKELSSDGKTLVADLRNVIDAAKKMLLVKNEGELLQDFVWQAQKVSAGNTNSQRPAGLPVDKEAGQQDASKAIDGLKTLGTLMITNGEFRKLLSDAMTLGRDIAADASQKAASQLRPSEEELSQIDQAEEENVWYEKPSLSKDDLKSKSKKKKAEKGSAASASAAVAEEETGKSPQDTRKEYSDKTKNYLSEKIPKERREQTIWRLKKMIIEIQGHADYQQAIETLLSLAEQYAGHAKDVSNQGGSSARDVLKTDNVLAVQYNLRTLIERFANHTSLDGFFESLNTVYRDAEKDPELRNWFTNVDNLIRKSLREQGFIMEDECNRQWNEIYDKGRYLLRERYRGHSDRIVDEVKFLADQFEQDPQNQALAESIQKLFKDLGHDASGKPTFKPDLLRDLRDVIIPGIFENVRYVPIPRIEVSDPIVDVVVENLCLEGDNLMPNVVEFGSDNYFRWGRKKINNKRDNKIMISMSGIQMDLRDVSYYINKKEGFPAITDRGVMDIFLGGEGLSIRIAASTAQKNDNEHFFKLDKVNVGIKNMDIKLKKSSHKLLFNTFKPMLFRVVRPALQKVVEGQIREAFRRGDLFAKDIHTEATRAQKAAREDPANAPSIFSRYADAVRARTQAKAKQVEGAAKRDTKVQTLMTLHGSIFPDVELPGAVSTKATEYADLAAKGERWESPIFSIGSASESTGIPSGGPIIKKSAASTHGAGAAGVVSAASVSGATAAAASNTANGTNGNKASEYQSRGFSDEVDQAFVNHKSQNLGEAAKHRVSGANDADGVTNVANGTAINNIGTTV</sequence>
<evidence type="ECO:0000313" key="5">
    <source>
        <dbReference type="Proteomes" id="UP000595662"/>
    </source>
</evidence>
<proteinExistence type="predicted"/>
<evidence type="ECO:0000259" key="2">
    <source>
        <dbReference type="Pfam" id="PF14613"/>
    </source>
</evidence>
<dbReference type="OMA" id="NTWHEAP"/>
<dbReference type="GeneID" id="26232643"/>
<evidence type="ECO:0000256" key="1">
    <source>
        <dbReference type="SAM" id="MobiDB-lite"/>
    </source>
</evidence>
<dbReference type="Proteomes" id="UP000595662">
    <property type="component" value="Chromosome 4"/>
</dbReference>
<feature type="region of interest" description="Disordered" evidence="1">
    <location>
        <begin position="166"/>
        <end position="245"/>
    </location>
</feature>
<feature type="compositionally biased region" description="Basic and acidic residues" evidence="1">
    <location>
        <begin position="226"/>
        <end position="243"/>
    </location>
</feature>
<dbReference type="VEuPathDB" id="FungiDB:PDIP_43250"/>
<evidence type="ECO:0000259" key="3">
    <source>
        <dbReference type="Pfam" id="PF19343"/>
    </source>
</evidence>
<reference evidence="4 5" key="1">
    <citation type="submission" date="2020-08" db="EMBL/GenBank/DDBJ databases">
        <title>The completed genome sequence of the pathogenic ascomycete fungus Penicillium digitatum.</title>
        <authorList>
            <person name="Wang M."/>
        </authorList>
    </citation>
    <scope>NUCLEOTIDE SEQUENCE [LARGE SCALE GENOMIC DNA]</scope>
    <source>
        <strain evidence="4 5">PdW03</strain>
    </source>
</reference>
<dbReference type="InterPro" id="IPR027842">
    <property type="entry name" value="HAM1-like_C"/>
</dbReference>
<feature type="compositionally biased region" description="Low complexity" evidence="1">
    <location>
        <begin position="213"/>
        <end position="222"/>
    </location>
</feature>
<dbReference type="SUPFAM" id="SSF55394">
    <property type="entry name" value="Bactericidal permeability-increasing protein, BPI"/>
    <property type="match status" value="1"/>
</dbReference>
<dbReference type="RefSeq" id="XP_014534615.1">
    <property type="nucleotide sequence ID" value="XM_014679129.1"/>
</dbReference>
<dbReference type="Pfam" id="PF19343">
    <property type="entry name" value="HAM1_N"/>
    <property type="match status" value="1"/>
</dbReference>
<evidence type="ECO:0000313" key="4">
    <source>
        <dbReference type="EMBL" id="QQK45988.1"/>
    </source>
</evidence>
<dbReference type="PANTHER" id="PTHR31138:SF1">
    <property type="entry name" value="PDZ DOMAIN-CONTAINING PROTEIN"/>
    <property type="match status" value="1"/>
</dbReference>
<name>A0A7T6XRU7_PENDI</name>
<dbReference type="AlphaFoldDB" id="A0A7T6XRU7"/>
<organism evidence="4 5">
    <name type="scientific">Penicillium digitatum</name>
    <name type="common">Green mold</name>
    <dbReference type="NCBI Taxonomy" id="36651"/>
    <lineage>
        <taxon>Eukaryota</taxon>
        <taxon>Fungi</taxon>
        <taxon>Dikarya</taxon>
        <taxon>Ascomycota</taxon>
        <taxon>Pezizomycotina</taxon>
        <taxon>Eurotiomycetes</taxon>
        <taxon>Eurotiomycetidae</taxon>
        <taxon>Eurotiales</taxon>
        <taxon>Aspergillaceae</taxon>
        <taxon>Penicillium</taxon>
    </lineage>
</organism>
<dbReference type="PANTHER" id="PTHR31138">
    <property type="entry name" value="CHROMOSOME 19, WHOLE GENOME SHOTGUN SEQUENCE"/>
    <property type="match status" value="1"/>
</dbReference>
<feature type="domain" description="HAM1-like N-terminal" evidence="3">
    <location>
        <begin position="218"/>
        <end position="578"/>
    </location>
</feature>
<dbReference type="GO" id="GO:0008289">
    <property type="term" value="F:lipid binding"/>
    <property type="evidence" value="ECO:0007669"/>
    <property type="project" value="InterPro"/>
</dbReference>
<dbReference type="Gene3D" id="3.15.10.10">
    <property type="entry name" value="Bactericidal permeability-increasing protein, domain 1"/>
    <property type="match status" value="1"/>
</dbReference>
<dbReference type="KEGG" id="pdp:PDIP_43250"/>
<feature type="domain" description="HAM1-like C-terminal" evidence="2">
    <location>
        <begin position="590"/>
        <end position="749"/>
    </location>
</feature>